<gene>
    <name evidence="1" type="primary">Acey_s0025.g1116</name>
    <name evidence="1" type="ORF">Y032_0025g1116</name>
</gene>
<evidence type="ECO:0000313" key="1">
    <source>
        <dbReference type="EMBL" id="EYC19014.1"/>
    </source>
</evidence>
<name>A0A016UUA3_9BILA</name>
<dbReference type="OrthoDB" id="5831138at2759"/>
<accession>A0A016UUA3</accession>
<keyword evidence="2" id="KW-1185">Reference proteome</keyword>
<dbReference type="EMBL" id="JARK01001361">
    <property type="protein sequence ID" value="EYC19014.1"/>
    <property type="molecule type" value="Genomic_DNA"/>
</dbReference>
<dbReference type="Proteomes" id="UP000024635">
    <property type="component" value="Unassembled WGS sequence"/>
</dbReference>
<proteinExistence type="predicted"/>
<organism evidence="1 2">
    <name type="scientific">Ancylostoma ceylanicum</name>
    <dbReference type="NCBI Taxonomy" id="53326"/>
    <lineage>
        <taxon>Eukaryota</taxon>
        <taxon>Metazoa</taxon>
        <taxon>Ecdysozoa</taxon>
        <taxon>Nematoda</taxon>
        <taxon>Chromadorea</taxon>
        <taxon>Rhabditida</taxon>
        <taxon>Rhabditina</taxon>
        <taxon>Rhabditomorpha</taxon>
        <taxon>Strongyloidea</taxon>
        <taxon>Ancylostomatidae</taxon>
        <taxon>Ancylostomatinae</taxon>
        <taxon>Ancylostoma</taxon>
    </lineage>
</organism>
<evidence type="ECO:0008006" key="3">
    <source>
        <dbReference type="Google" id="ProtNLM"/>
    </source>
</evidence>
<protein>
    <recommendedName>
        <fullName evidence="3">GIY-YIG domain-containing protein</fullName>
    </recommendedName>
</protein>
<comment type="caution">
    <text evidence="1">The sequence shown here is derived from an EMBL/GenBank/DDBJ whole genome shotgun (WGS) entry which is preliminary data.</text>
</comment>
<evidence type="ECO:0000313" key="2">
    <source>
        <dbReference type="Proteomes" id="UP000024635"/>
    </source>
</evidence>
<dbReference type="AlphaFoldDB" id="A0A016UUA3"/>
<sequence>MRYMLGEASRALRVRVKEHLASKRRGILVSPLRKHRSEAHGEKDFAVKCKILACEDEISAKKALEAS</sequence>
<reference evidence="2" key="1">
    <citation type="journal article" date="2015" name="Nat. Genet.">
        <title>The genome and transcriptome of the zoonotic hookworm Ancylostoma ceylanicum identify infection-specific gene families.</title>
        <authorList>
            <person name="Schwarz E.M."/>
            <person name="Hu Y."/>
            <person name="Antoshechkin I."/>
            <person name="Miller M.M."/>
            <person name="Sternberg P.W."/>
            <person name="Aroian R.V."/>
        </authorList>
    </citation>
    <scope>NUCLEOTIDE SEQUENCE</scope>
    <source>
        <strain evidence="2">HY135</strain>
    </source>
</reference>